<name>A0ABU6UWD5_9FABA</name>
<sequence>MRHRSPFSGCPPGAPCLVLLPPFSEVPLISSSHHEFRKIPRTLAPSVGNSADEANANHGKFTTKLGKGQSFPRFRTSKGPELGSKAGTQEVEAKKVIGDISHCELASIFPNPEGAKHIEGDEPQKKGVMIQSMS</sequence>
<reference evidence="2 3" key="1">
    <citation type="journal article" date="2023" name="Plants (Basel)">
        <title>Bridging the Gap: Combining Genomics and Transcriptomics Approaches to Understand Stylosanthes scabra, an Orphan Legume from the Brazilian Caatinga.</title>
        <authorList>
            <person name="Ferreira-Neto J.R.C."/>
            <person name="da Silva M.D."/>
            <person name="Binneck E."/>
            <person name="de Melo N.F."/>
            <person name="da Silva R.H."/>
            <person name="de Melo A.L.T.M."/>
            <person name="Pandolfi V."/>
            <person name="Bustamante F.O."/>
            <person name="Brasileiro-Vidal A.C."/>
            <person name="Benko-Iseppon A.M."/>
        </authorList>
    </citation>
    <scope>NUCLEOTIDE SEQUENCE [LARGE SCALE GENOMIC DNA]</scope>
    <source>
        <tissue evidence="2">Leaves</tissue>
    </source>
</reference>
<feature type="region of interest" description="Disordered" evidence="1">
    <location>
        <begin position="45"/>
        <end position="85"/>
    </location>
</feature>
<keyword evidence="3" id="KW-1185">Reference proteome</keyword>
<evidence type="ECO:0000256" key="1">
    <source>
        <dbReference type="SAM" id="MobiDB-lite"/>
    </source>
</evidence>
<organism evidence="2 3">
    <name type="scientific">Stylosanthes scabra</name>
    <dbReference type="NCBI Taxonomy" id="79078"/>
    <lineage>
        <taxon>Eukaryota</taxon>
        <taxon>Viridiplantae</taxon>
        <taxon>Streptophyta</taxon>
        <taxon>Embryophyta</taxon>
        <taxon>Tracheophyta</taxon>
        <taxon>Spermatophyta</taxon>
        <taxon>Magnoliopsida</taxon>
        <taxon>eudicotyledons</taxon>
        <taxon>Gunneridae</taxon>
        <taxon>Pentapetalae</taxon>
        <taxon>rosids</taxon>
        <taxon>fabids</taxon>
        <taxon>Fabales</taxon>
        <taxon>Fabaceae</taxon>
        <taxon>Papilionoideae</taxon>
        <taxon>50 kb inversion clade</taxon>
        <taxon>dalbergioids sensu lato</taxon>
        <taxon>Dalbergieae</taxon>
        <taxon>Pterocarpus clade</taxon>
        <taxon>Stylosanthes</taxon>
    </lineage>
</organism>
<comment type="caution">
    <text evidence="2">The sequence shown here is derived from an EMBL/GenBank/DDBJ whole genome shotgun (WGS) entry which is preliminary data.</text>
</comment>
<dbReference type="Proteomes" id="UP001341840">
    <property type="component" value="Unassembled WGS sequence"/>
</dbReference>
<accession>A0ABU6UWD5</accession>
<gene>
    <name evidence="2" type="ORF">PIB30_096955</name>
</gene>
<protein>
    <submittedName>
        <fullName evidence="2">Uncharacterized protein</fullName>
    </submittedName>
</protein>
<evidence type="ECO:0000313" key="2">
    <source>
        <dbReference type="EMBL" id="MED6165164.1"/>
    </source>
</evidence>
<dbReference type="EMBL" id="JASCZI010123173">
    <property type="protein sequence ID" value="MED6165164.1"/>
    <property type="molecule type" value="Genomic_DNA"/>
</dbReference>
<proteinExistence type="predicted"/>
<evidence type="ECO:0000313" key="3">
    <source>
        <dbReference type="Proteomes" id="UP001341840"/>
    </source>
</evidence>